<comment type="caution">
    <text evidence="7">The sequence shown here is derived from an EMBL/GenBank/DDBJ whole genome shotgun (WGS) entry which is preliminary data.</text>
</comment>
<keyword evidence="2 4" id="KW-0819">tRNA processing</keyword>
<dbReference type="HAMAP" id="MF_00171">
    <property type="entry name" value="TruA"/>
    <property type="match status" value="1"/>
</dbReference>
<evidence type="ECO:0000256" key="4">
    <source>
        <dbReference type="HAMAP-Rule" id="MF_00171"/>
    </source>
</evidence>
<name>A0ABT7PJA7_9BACT</name>
<proteinExistence type="inferred from homology"/>
<reference evidence="7 8" key="1">
    <citation type="submission" date="2023-06" db="EMBL/GenBank/DDBJ databases">
        <title>Roseiconus lacunae JC819 isolated from Gulf of Mannar region, Tamil Nadu.</title>
        <authorList>
            <person name="Pk S."/>
            <person name="Ch S."/>
            <person name="Ch V.R."/>
        </authorList>
    </citation>
    <scope>NUCLEOTIDE SEQUENCE [LARGE SCALE GENOMIC DNA]</scope>
    <source>
        <strain evidence="7 8">JC819</strain>
    </source>
</reference>
<dbReference type="Proteomes" id="UP001239462">
    <property type="component" value="Unassembled WGS sequence"/>
</dbReference>
<feature type="binding site" evidence="4">
    <location>
        <position position="114"/>
    </location>
    <ligand>
        <name>substrate</name>
    </ligand>
</feature>
<dbReference type="Gene3D" id="3.30.70.660">
    <property type="entry name" value="Pseudouridine synthase I, catalytic domain, C-terminal subdomain"/>
    <property type="match status" value="1"/>
</dbReference>
<dbReference type="GO" id="GO:0160147">
    <property type="term" value="F:tRNA pseudouridine(38-40) synthase activity"/>
    <property type="evidence" value="ECO:0007669"/>
    <property type="project" value="UniProtKB-EC"/>
</dbReference>
<dbReference type="InterPro" id="IPR020097">
    <property type="entry name" value="PsdUridine_synth_TruA_a/b_dom"/>
</dbReference>
<dbReference type="SUPFAM" id="SSF55120">
    <property type="entry name" value="Pseudouridine synthase"/>
    <property type="match status" value="1"/>
</dbReference>
<protein>
    <recommendedName>
        <fullName evidence="4">tRNA pseudouridine synthase A</fullName>
        <ecNumber evidence="4">5.4.99.12</ecNumber>
    </recommendedName>
    <alternativeName>
        <fullName evidence="4">tRNA pseudouridine(38-40) synthase</fullName>
    </alternativeName>
    <alternativeName>
        <fullName evidence="4">tRNA pseudouridylate synthase I</fullName>
    </alternativeName>
    <alternativeName>
        <fullName evidence="4">tRNA-uridine isomerase I</fullName>
    </alternativeName>
</protein>
<feature type="domain" description="Pseudouridine synthase I TruA alpha/beta" evidence="6">
    <location>
        <begin position="147"/>
        <end position="253"/>
    </location>
</feature>
<organism evidence="7 8">
    <name type="scientific">Roseiconus lacunae</name>
    <dbReference type="NCBI Taxonomy" id="2605694"/>
    <lineage>
        <taxon>Bacteria</taxon>
        <taxon>Pseudomonadati</taxon>
        <taxon>Planctomycetota</taxon>
        <taxon>Planctomycetia</taxon>
        <taxon>Pirellulales</taxon>
        <taxon>Pirellulaceae</taxon>
        <taxon>Roseiconus</taxon>
    </lineage>
</organism>
<dbReference type="EC" id="5.4.99.12" evidence="4"/>
<sequence>MPANRTFALVIAYDGTDYSGWQVQPEQATIQGTLQTSIRRSTGQDVSVVGSGRTDAGVHALGQVASCRFPNWTATTEALLRAINSRLPPSIVVNEVHEADSDFHAIRDALGKRYRYQIQVRHQRNPFEHRYRWRLRRWVDVELMKIAAKKVIGHRDFSSFESAGAERKSSVRDVRDCVVVPSTDFEQTGHVAIEVEANGFLYNMVRNIVGTLVEVGLGKQPPEWIDEVLEQRNRIYAGPTAPPQGLFLKHVDYLPGYRSTITPERHTPLTDP</sequence>
<keyword evidence="3 4" id="KW-0413">Isomerase</keyword>
<dbReference type="InterPro" id="IPR020094">
    <property type="entry name" value="TruA/RsuA/RluB/E/F_N"/>
</dbReference>
<evidence type="ECO:0000259" key="6">
    <source>
        <dbReference type="Pfam" id="PF01416"/>
    </source>
</evidence>
<dbReference type="Gene3D" id="3.30.70.580">
    <property type="entry name" value="Pseudouridine synthase I, catalytic domain, N-terminal subdomain"/>
    <property type="match status" value="1"/>
</dbReference>
<dbReference type="PIRSF" id="PIRSF001430">
    <property type="entry name" value="tRNA_psdUrid_synth"/>
    <property type="match status" value="1"/>
</dbReference>
<comment type="subunit">
    <text evidence="4">Homodimer.</text>
</comment>
<dbReference type="PANTHER" id="PTHR11142:SF0">
    <property type="entry name" value="TRNA PSEUDOURIDINE SYNTHASE-LIKE 1"/>
    <property type="match status" value="1"/>
</dbReference>
<comment type="similarity">
    <text evidence="1 4 5">Belongs to the tRNA pseudouridine synthase TruA family.</text>
</comment>
<gene>
    <name evidence="4 7" type="primary">truA</name>
    <name evidence="7" type="ORF">QTN89_13150</name>
</gene>
<dbReference type="InterPro" id="IPR020103">
    <property type="entry name" value="PsdUridine_synth_cat_dom_sf"/>
</dbReference>
<comment type="function">
    <text evidence="4">Formation of pseudouridine at positions 38, 39 and 40 in the anticodon stem and loop of transfer RNAs.</text>
</comment>
<dbReference type="RefSeq" id="WP_149497887.1">
    <property type="nucleotide sequence ID" value="NZ_CP141221.1"/>
</dbReference>
<comment type="catalytic activity">
    <reaction evidence="4 5">
        <text>uridine(38/39/40) in tRNA = pseudouridine(38/39/40) in tRNA</text>
        <dbReference type="Rhea" id="RHEA:22376"/>
        <dbReference type="Rhea" id="RHEA-COMP:10085"/>
        <dbReference type="Rhea" id="RHEA-COMP:10087"/>
        <dbReference type="ChEBI" id="CHEBI:65314"/>
        <dbReference type="ChEBI" id="CHEBI:65315"/>
        <dbReference type="EC" id="5.4.99.12"/>
    </reaction>
</comment>
<accession>A0ABT7PJA7</accession>
<evidence type="ECO:0000256" key="2">
    <source>
        <dbReference type="ARBA" id="ARBA00022694"/>
    </source>
</evidence>
<dbReference type="Pfam" id="PF01416">
    <property type="entry name" value="PseudoU_synth_1"/>
    <property type="match status" value="2"/>
</dbReference>
<evidence type="ECO:0000256" key="3">
    <source>
        <dbReference type="ARBA" id="ARBA00023235"/>
    </source>
</evidence>
<evidence type="ECO:0000256" key="5">
    <source>
        <dbReference type="RuleBase" id="RU003792"/>
    </source>
</evidence>
<evidence type="ECO:0000313" key="7">
    <source>
        <dbReference type="EMBL" id="MDM4016384.1"/>
    </source>
</evidence>
<dbReference type="PANTHER" id="PTHR11142">
    <property type="entry name" value="PSEUDOURIDYLATE SYNTHASE"/>
    <property type="match status" value="1"/>
</dbReference>
<dbReference type="EMBL" id="JASZZN010000008">
    <property type="protein sequence ID" value="MDM4016384.1"/>
    <property type="molecule type" value="Genomic_DNA"/>
</dbReference>
<evidence type="ECO:0000313" key="8">
    <source>
        <dbReference type="Proteomes" id="UP001239462"/>
    </source>
</evidence>
<feature type="active site" description="Nucleophile" evidence="4">
    <location>
        <position position="55"/>
    </location>
</feature>
<dbReference type="NCBIfam" id="TIGR00071">
    <property type="entry name" value="hisT_truA"/>
    <property type="match status" value="1"/>
</dbReference>
<keyword evidence="8" id="KW-1185">Reference proteome</keyword>
<dbReference type="InterPro" id="IPR001406">
    <property type="entry name" value="PsdUridine_synth_TruA"/>
</dbReference>
<dbReference type="CDD" id="cd02570">
    <property type="entry name" value="PseudoU_synth_EcTruA"/>
    <property type="match status" value="1"/>
</dbReference>
<comment type="caution">
    <text evidence="4">Lacks conserved residue(s) required for the propagation of feature annotation.</text>
</comment>
<dbReference type="InterPro" id="IPR020095">
    <property type="entry name" value="PsdUridine_synth_TruA_C"/>
</dbReference>
<feature type="domain" description="Pseudouridine synthase I TruA alpha/beta" evidence="6">
    <location>
        <begin position="11"/>
        <end position="105"/>
    </location>
</feature>
<evidence type="ECO:0000256" key="1">
    <source>
        <dbReference type="ARBA" id="ARBA00009375"/>
    </source>
</evidence>